<dbReference type="Gene3D" id="3.40.710.10">
    <property type="entry name" value="DD-peptidase/beta-lactamase superfamily"/>
    <property type="match status" value="1"/>
</dbReference>
<dbReference type="EMBL" id="MLJW01000015">
    <property type="protein sequence ID" value="OIR13140.1"/>
    <property type="molecule type" value="Genomic_DNA"/>
</dbReference>
<reference evidence="3" key="1">
    <citation type="submission" date="2016-10" db="EMBL/GenBank/DDBJ databases">
        <title>Sequence of Gallionella enrichment culture.</title>
        <authorList>
            <person name="Poehlein A."/>
            <person name="Muehling M."/>
            <person name="Daniel R."/>
        </authorList>
    </citation>
    <scope>NUCLEOTIDE SEQUENCE</scope>
</reference>
<dbReference type="EC" id="3.4.-.-" evidence="3"/>
<dbReference type="Pfam" id="PF00144">
    <property type="entry name" value="Beta-lactamase"/>
    <property type="match status" value="1"/>
</dbReference>
<evidence type="ECO:0000256" key="1">
    <source>
        <dbReference type="SAM" id="Phobius"/>
    </source>
</evidence>
<dbReference type="SUPFAM" id="SSF56601">
    <property type="entry name" value="beta-lactamase/transpeptidase-like"/>
    <property type="match status" value="1"/>
</dbReference>
<name>A0A1J5THF3_9ZZZZ</name>
<sequence length="349" mass="39387">MSQHFKSICRKYSLVLYFMLLCLVSFGQYDFSNLDKKFAETRKELGKNTVILIYKDGKIIYKKEADDFKANTPAAIASCSKWLTAALVMTFVDEGKISLDDKVSTYLPIFSKYGKSFITIRNCLSHETGIKQEHVSLLSIMDRKKFASLEEEVNDFASKKEIDFNPGSGFFYGGTGLNIAARVLEVISRKKFDQLMNERILRPLGMRNTSFFSEKAVNPSGGATSAAIDYINFLSMILNKGMFNGKRILSEQSIAEMQKSETTNVPIKYTPKTAEGFNYGLGEWIQEADENGKSIVVSCPGLFGTWPWIDNCRGYACIIFTKSIISEHKKEIYLDLKKTIDDVIPTNCK</sequence>
<keyword evidence="1" id="KW-1133">Transmembrane helix</keyword>
<keyword evidence="1" id="KW-0472">Membrane</keyword>
<keyword evidence="3" id="KW-0645">Protease</keyword>
<accession>A0A1J5THF3</accession>
<dbReference type="InterPro" id="IPR001466">
    <property type="entry name" value="Beta-lactam-related"/>
</dbReference>
<feature type="domain" description="Beta-lactamase-related" evidence="2">
    <location>
        <begin position="50"/>
        <end position="323"/>
    </location>
</feature>
<dbReference type="PANTHER" id="PTHR43283:SF3">
    <property type="entry name" value="BETA-LACTAMASE FAMILY PROTEIN (AFU_ORTHOLOGUE AFUA_5G07500)"/>
    <property type="match status" value="1"/>
</dbReference>
<dbReference type="AlphaFoldDB" id="A0A1J5THF3"/>
<dbReference type="InterPro" id="IPR012338">
    <property type="entry name" value="Beta-lactam/transpept-like"/>
</dbReference>
<dbReference type="GO" id="GO:0004180">
    <property type="term" value="F:carboxypeptidase activity"/>
    <property type="evidence" value="ECO:0007669"/>
    <property type="project" value="UniProtKB-KW"/>
</dbReference>
<comment type="caution">
    <text evidence="3">The sequence shown here is derived from an EMBL/GenBank/DDBJ whole genome shotgun (WGS) entry which is preliminary data.</text>
</comment>
<keyword evidence="1" id="KW-0812">Transmembrane</keyword>
<keyword evidence="3" id="KW-0378">Hydrolase</keyword>
<organism evidence="3">
    <name type="scientific">mine drainage metagenome</name>
    <dbReference type="NCBI Taxonomy" id="410659"/>
    <lineage>
        <taxon>unclassified sequences</taxon>
        <taxon>metagenomes</taxon>
        <taxon>ecological metagenomes</taxon>
    </lineage>
</organism>
<dbReference type="InterPro" id="IPR050789">
    <property type="entry name" value="Diverse_Enzym_Activities"/>
</dbReference>
<evidence type="ECO:0000259" key="2">
    <source>
        <dbReference type="Pfam" id="PF00144"/>
    </source>
</evidence>
<proteinExistence type="predicted"/>
<dbReference type="PANTHER" id="PTHR43283">
    <property type="entry name" value="BETA-LACTAMASE-RELATED"/>
    <property type="match status" value="1"/>
</dbReference>
<evidence type="ECO:0000313" key="3">
    <source>
        <dbReference type="EMBL" id="OIR13140.1"/>
    </source>
</evidence>
<gene>
    <name evidence="3" type="primary">ampH</name>
    <name evidence="3" type="ORF">GALL_55240</name>
</gene>
<keyword evidence="3" id="KW-0121">Carboxypeptidase</keyword>
<feature type="transmembrane region" description="Helical" evidence="1">
    <location>
        <begin position="12"/>
        <end position="29"/>
    </location>
</feature>
<protein>
    <submittedName>
        <fullName evidence="3">D-alanyl-D-alanine-carboxypeptidase/endopeptidase AmpH</fullName>
        <ecNumber evidence="3">3.4.-.-</ecNumber>
    </submittedName>
</protein>